<organism evidence="1 2">
    <name type="scientific">Edaphosphingomonas laterariae</name>
    <dbReference type="NCBI Taxonomy" id="861865"/>
    <lineage>
        <taxon>Bacteria</taxon>
        <taxon>Pseudomonadati</taxon>
        <taxon>Pseudomonadota</taxon>
        <taxon>Alphaproteobacteria</taxon>
        <taxon>Sphingomonadales</taxon>
        <taxon>Rhizorhabdaceae</taxon>
        <taxon>Edaphosphingomonas</taxon>
    </lineage>
</organism>
<name>A0A239I8H1_9SPHN</name>
<proteinExistence type="predicted"/>
<protein>
    <submittedName>
        <fullName evidence="1">Uncharacterized protein</fullName>
    </submittedName>
</protein>
<gene>
    <name evidence="1" type="ORF">SAMN06295912_12251</name>
</gene>
<evidence type="ECO:0000313" key="1">
    <source>
        <dbReference type="EMBL" id="SNS89859.1"/>
    </source>
</evidence>
<sequence length="72" mass="7728">MAKHLKLTLPRHAAHVAVTVDFHRDRAPTPPPLRSSHHVRLPVGSLRASAGLARVLRTPPRHRGGRASGGAP</sequence>
<dbReference type="Proteomes" id="UP000198281">
    <property type="component" value="Unassembled WGS sequence"/>
</dbReference>
<evidence type="ECO:0000313" key="2">
    <source>
        <dbReference type="Proteomes" id="UP000198281"/>
    </source>
</evidence>
<dbReference type="EMBL" id="FZOS01000022">
    <property type="protein sequence ID" value="SNS89859.1"/>
    <property type="molecule type" value="Genomic_DNA"/>
</dbReference>
<keyword evidence="2" id="KW-1185">Reference proteome</keyword>
<dbReference type="AlphaFoldDB" id="A0A239I8H1"/>
<reference evidence="2" key="1">
    <citation type="submission" date="2017-06" db="EMBL/GenBank/DDBJ databases">
        <authorList>
            <person name="Varghese N."/>
            <person name="Submissions S."/>
        </authorList>
    </citation>
    <scope>NUCLEOTIDE SEQUENCE [LARGE SCALE GENOMIC DNA]</scope>
    <source>
        <strain evidence="2">LNB2</strain>
    </source>
</reference>
<accession>A0A239I8H1</accession>